<comment type="pathway">
    <text evidence="2 10 12">Cofactor biosynthesis; thiamine diphosphate biosynthesis; thiamine phosphate from 4-amino-2-methyl-5-diphosphomethylpyrimidine and 4-methyl-5-(2-phosphoethyl)-thiazole: step 1/1.</text>
</comment>
<feature type="domain" description="Thiamine phosphate synthase/TenI" evidence="13">
    <location>
        <begin position="8"/>
        <end position="191"/>
    </location>
</feature>
<evidence type="ECO:0000259" key="13">
    <source>
        <dbReference type="Pfam" id="PF02581"/>
    </source>
</evidence>
<dbReference type="GO" id="GO:0009228">
    <property type="term" value="P:thiamine biosynthetic process"/>
    <property type="evidence" value="ECO:0007669"/>
    <property type="project" value="UniProtKB-KW"/>
</dbReference>
<evidence type="ECO:0000256" key="12">
    <source>
        <dbReference type="RuleBase" id="RU004253"/>
    </source>
</evidence>
<feature type="binding site" evidence="10">
    <location>
        <position position="91"/>
    </location>
    <ligand>
        <name>Mg(2+)</name>
        <dbReference type="ChEBI" id="CHEBI:18420"/>
    </ligand>
</feature>
<evidence type="ECO:0000256" key="9">
    <source>
        <dbReference type="ARBA" id="ARBA00047883"/>
    </source>
</evidence>
<dbReference type="InterPro" id="IPR034291">
    <property type="entry name" value="TMP_synthase"/>
</dbReference>
<keyword evidence="3 10" id="KW-0808">Transferase</keyword>
<keyword evidence="4 10" id="KW-0479">Metal-binding</keyword>
<feature type="binding site" evidence="10">
    <location>
        <begin position="188"/>
        <end position="189"/>
    </location>
    <ligand>
        <name>2-[(2R,5Z)-2-carboxy-4-methylthiazol-5(2H)-ylidene]ethyl phosphate</name>
        <dbReference type="ChEBI" id="CHEBI:62899"/>
    </ligand>
</feature>
<dbReference type="SUPFAM" id="SSF51391">
    <property type="entry name" value="Thiamin phosphate synthase"/>
    <property type="match status" value="1"/>
</dbReference>
<dbReference type="RefSeq" id="WP_271434601.1">
    <property type="nucleotide sequence ID" value="NZ_CP073355.1"/>
</dbReference>
<dbReference type="NCBIfam" id="TIGR00693">
    <property type="entry name" value="thiE"/>
    <property type="match status" value="1"/>
</dbReference>
<dbReference type="CDD" id="cd00564">
    <property type="entry name" value="TMP_TenI"/>
    <property type="match status" value="1"/>
</dbReference>
<evidence type="ECO:0000256" key="3">
    <source>
        <dbReference type="ARBA" id="ARBA00022679"/>
    </source>
</evidence>
<accession>A0AAX3BAY6</accession>
<dbReference type="GO" id="GO:0009229">
    <property type="term" value="P:thiamine diphosphate biosynthetic process"/>
    <property type="evidence" value="ECO:0007669"/>
    <property type="project" value="UniProtKB-UniRule"/>
</dbReference>
<dbReference type="EC" id="2.5.1.3" evidence="10"/>
<reference evidence="14" key="1">
    <citation type="submission" date="2021-04" db="EMBL/GenBank/DDBJ databases">
        <authorList>
            <person name="Postec A."/>
        </authorList>
    </citation>
    <scope>NUCLEOTIDE SEQUENCE</scope>
    <source>
        <strain evidence="14">F1F22</strain>
    </source>
</reference>
<keyword evidence="6 10" id="KW-0784">Thiamine biosynthesis</keyword>
<dbReference type="PANTHER" id="PTHR20857">
    <property type="entry name" value="THIAMINE-PHOSPHATE PYROPHOSPHORYLASE"/>
    <property type="match status" value="1"/>
</dbReference>
<keyword evidence="15" id="KW-1185">Reference proteome</keyword>
<dbReference type="PANTHER" id="PTHR20857:SF15">
    <property type="entry name" value="THIAMINE-PHOSPHATE SYNTHASE"/>
    <property type="match status" value="1"/>
</dbReference>
<evidence type="ECO:0000256" key="2">
    <source>
        <dbReference type="ARBA" id="ARBA00005165"/>
    </source>
</evidence>
<organism evidence="14 15">
    <name type="scientific">Thermospira aquatica</name>
    <dbReference type="NCBI Taxonomy" id="2828656"/>
    <lineage>
        <taxon>Bacteria</taxon>
        <taxon>Pseudomonadati</taxon>
        <taxon>Spirochaetota</taxon>
        <taxon>Spirochaetia</taxon>
        <taxon>Brevinematales</taxon>
        <taxon>Thermospiraceae</taxon>
        <taxon>Thermospira</taxon>
    </lineage>
</organism>
<feature type="binding site" evidence="10">
    <location>
        <position position="140"/>
    </location>
    <ligand>
        <name>4-amino-2-methyl-5-(diphosphooxymethyl)pyrimidine</name>
        <dbReference type="ChEBI" id="CHEBI:57841"/>
    </ligand>
</feature>
<comment type="catalytic activity">
    <reaction evidence="8 10 11">
        <text>2-(2-carboxy-4-methylthiazol-5-yl)ethyl phosphate + 4-amino-2-methyl-5-(diphosphooxymethyl)pyrimidine + 2 H(+) = thiamine phosphate + CO2 + diphosphate</text>
        <dbReference type="Rhea" id="RHEA:47848"/>
        <dbReference type="ChEBI" id="CHEBI:15378"/>
        <dbReference type="ChEBI" id="CHEBI:16526"/>
        <dbReference type="ChEBI" id="CHEBI:33019"/>
        <dbReference type="ChEBI" id="CHEBI:37575"/>
        <dbReference type="ChEBI" id="CHEBI:57841"/>
        <dbReference type="ChEBI" id="CHEBI:62890"/>
        <dbReference type="EC" id="2.5.1.3"/>
    </reaction>
</comment>
<dbReference type="InterPro" id="IPR022998">
    <property type="entry name" value="ThiamineP_synth_TenI"/>
</dbReference>
<evidence type="ECO:0000256" key="7">
    <source>
        <dbReference type="ARBA" id="ARBA00047334"/>
    </source>
</evidence>
<evidence type="ECO:0000256" key="10">
    <source>
        <dbReference type="HAMAP-Rule" id="MF_00097"/>
    </source>
</evidence>
<dbReference type="Pfam" id="PF02581">
    <property type="entry name" value="TMP-TENI"/>
    <property type="match status" value="1"/>
</dbReference>
<dbReference type="EMBL" id="CP073355">
    <property type="protein sequence ID" value="URA09472.1"/>
    <property type="molecule type" value="Genomic_DNA"/>
</dbReference>
<dbReference type="GO" id="GO:0005737">
    <property type="term" value="C:cytoplasm"/>
    <property type="evidence" value="ECO:0007669"/>
    <property type="project" value="TreeGrafter"/>
</dbReference>
<name>A0AAX3BAY6_9SPIR</name>
<feature type="binding site" evidence="10">
    <location>
        <position position="72"/>
    </location>
    <ligand>
        <name>Mg(2+)</name>
        <dbReference type="ChEBI" id="CHEBI:18420"/>
    </ligand>
</feature>
<comment type="function">
    <text evidence="1 10">Condenses 4-methyl-5-(beta-hydroxyethyl)thiazole monophosphate (THZ-P) and 2-methyl-4-amino-5-hydroxymethyl pyrimidine pyrophosphate (HMP-PP) to form thiamine monophosphate (TMP).</text>
</comment>
<keyword evidence="5 10" id="KW-0460">Magnesium</keyword>
<proteinExistence type="inferred from homology"/>
<dbReference type="InterPro" id="IPR036206">
    <property type="entry name" value="ThiamineP_synth_sf"/>
</dbReference>
<feature type="binding site" evidence="10">
    <location>
        <begin position="38"/>
        <end position="42"/>
    </location>
    <ligand>
        <name>4-amino-2-methyl-5-(diphosphooxymethyl)pyrimidine</name>
        <dbReference type="ChEBI" id="CHEBI:57841"/>
    </ligand>
</feature>
<comment type="cofactor">
    <cofactor evidence="10">
        <name>Mg(2+)</name>
        <dbReference type="ChEBI" id="CHEBI:18420"/>
    </cofactor>
    <text evidence="10">Binds 1 Mg(2+) ion per subunit.</text>
</comment>
<feature type="binding site" evidence="10">
    <location>
        <begin position="137"/>
        <end position="139"/>
    </location>
    <ligand>
        <name>2-[(2R,5Z)-2-carboxy-4-methylthiazol-5(2H)-ylidene]ethyl phosphate</name>
        <dbReference type="ChEBI" id="CHEBI:62899"/>
    </ligand>
</feature>
<evidence type="ECO:0000256" key="8">
    <source>
        <dbReference type="ARBA" id="ARBA00047851"/>
    </source>
</evidence>
<comment type="catalytic activity">
    <reaction evidence="9 10 11">
        <text>2-[(2R,5Z)-2-carboxy-4-methylthiazol-5(2H)-ylidene]ethyl phosphate + 4-amino-2-methyl-5-(diphosphooxymethyl)pyrimidine + 2 H(+) = thiamine phosphate + CO2 + diphosphate</text>
        <dbReference type="Rhea" id="RHEA:47844"/>
        <dbReference type="ChEBI" id="CHEBI:15378"/>
        <dbReference type="ChEBI" id="CHEBI:16526"/>
        <dbReference type="ChEBI" id="CHEBI:33019"/>
        <dbReference type="ChEBI" id="CHEBI:37575"/>
        <dbReference type="ChEBI" id="CHEBI:57841"/>
        <dbReference type="ChEBI" id="CHEBI:62899"/>
        <dbReference type="EC" id="2.5.1.3"/>
    </reaction>
</comment>
<dbReference type="KEGG" id="taqu:KDW03_08215"/>
<evidence type="ECO:0000256" key="5">
    <source>
        <dbReference type="ARBA" id="ARBA00022842"/>
    </source>
</evidence>
<dbReference type="AlphaFoldDB" id="A0AAX3BAY6"/>
<dbReference type="FunFam" id="3.20.20.70:FF:000096">
    <property type="entry name" value="Thiamine-phosphate synthase"/>
    <property type="match status" value="1"/>
</dbReference>
<evidence type="ECO:0000256" key="1">
    <source>
        <dbReference type="ARBA" id="ARBA00003814"/>
    </source>
</evidence>
<reference evidence="14" key="2">
    <citation type="submission" date="2022-06" db="EMBL/GenBank/DDBJ databases">
        <title>Thermospira aquatica gen. nov., sp. nov.</title>
        <authorList>
            <person name="Ben Ali Gam Z."/>
            <person name="Labat M."/>
        </authorList>
    </citation>
    <scope>NUCLEOTIDE SEQUENCE</scope>
    <source>
        <strain evidence="14">F1F22</strain>
    </source>
</reference>
<feature type="binding site" evidence="10">
    <location>
        <position position="110"/>
    </location>
    <ligand>
        <name>4-amino-2-methyl-5-(diphosphooxymethyl)pyrimidine</name>
        <dbReference type="ChEBI" id="CHEBI:57841"/>
    </ligand>
</feature>
<dbReference type="Gene3D" id="3.20.20.70">
    <property type="entry name" value="Aldolase class I"/>
    <property type="match status" value="1"/>
</dbReference>
<evidence type="ECO:0000256" key="11">
    <source>
        <dbReference type="RuleBase" id="RU003826"/>
    </source>
</evidence>
<evidence type="ECO:0000256" key="6">
    <source>
        <dbReference type="ARBA" id="ARBA00022977"/>
    </source>
</evidence>
<protein>
    <recommendedName>
        <fullName evidence="10">Thiamine-phosphate synthase</fullName>
        <shortName evidence="10">TP synthase</shortName>
        <shortName evidence="10">TPS</shortName>
        <ecNumber evidence="10">2.5.1.3</ecNumber>
    </recommendedName>
    <alternativeName>
        <fullName evidence="10">Thiamine-phosphate pyrophosphorylase</fullName>
        <shortName evidence="10">TMP pyrophosphorylase</shortName>
        <shortName evidence="10">TMP-PPase</shortName>
    </alternativeName>
</protein>
<dbReference type="GO" id="GO:0000287">
    <property type="term" value="F:magnesium ion binding"/>
    <property type="evidence" value="ECO:0007669"/>
    <property type="project" value="UniProtKB-UniRule"/>
</dbReference>
<comment type="similarity">
    <text evidence="10 11">Belongs to the thiamine-phosphate synthase family.</text>
</comment>
<dbReference type="HAMAP" id="MF_00097">
    <property type="entry name" value="TMP_synthase"/>
    <property type="match status" value="1"/>
</dbReference>
<dbReference type="GO" id="GO:0004789">
    <property type="term" value="F:thiamine-phosphate diphosphorylase activity"/>
    <property type="evidence" value="ECO:0007669"/>
    <property type="project" value="UniProtKB-UniRule"/>
</dbReference>
<feature type="binding site" evidence="10">
    <location>
        <position position="168"/>
    </location>
    <ligand>
        <name>2-[(2R,5Z)-2-carboxy-4-methylthiazol-5(2H)-ylidene]ethyl phosphate</name>
        <dbReference type="ChEBI" id="CHEBI:62899"/>
    </ligand>
</feature>
<dbReference type="InterPro" id="IPR013785">
    <property type="entry name" value="Aldolase_TIM"/>
</dbReference>
<gene>
    <name evidence="10 14" type="primary">thiE</name>
    <name evidence="14" type="ORF">KDW03_08215</name>
</gene>
<dbReference type="Proteomes" id="UP001056539">
    <property type="component" value="Chromosome"/>
</dbReference>
<comment type="catalytic activity">
    <reaction evidence="7 10 11">
        <text>4-methyl-5-(2-phosphooxyethyl)-thiazole + 4-amino-2-methyl-5-(diphosphooxymethyl)pyrimidine + H(+) = thiamine phosphate + diphosphate</text>
        <dbReference type="Rhea" id="RHEA:22328"/>
        <dbReference type="ChEBI" id="CHEBI:15378"/>
        <dbReference type="ChEBI" id="CHEBI:33019"/>
        <dbReference type="ChEBI" id="CHEBI:37575"/>
        <dbReference type="ChEBI" id="CHEBI:57841"/>
        <dbReference type="ChEBI" id="CHEBI:58296"/>
        <dbReference type="EC" id="2.5.1.3"/>
    </reaction>
</comment>
<sequence length="214" mass="23603">MKHLPAGLYGIVTEKLCKGRSVIEVAEAMIAGGVRIIQYREKEDKPKNIQYQECLTLRKMTKEAGVLFLINDFIDLALACEADGVHIGQEDLPPAVVRKLVGPSKIIGLSTHSPEQAQRAQQEGIVDYIGVGPLFPTQTKVHPEGPVGLAYLDYVTKHITLPFVAIGGIKEHNLEEVLKHSAKTVCLVTEITEADNIFEKLRALNEILRKYGIP</sequence>
<feature type="binding site" evidence="10">
    <location>
        <position position="71"/>
    </location>
    <ligand>
        <name>4-amino-2-methyl-5-(diphosphooxymethyl)pyrimidine</name>
        <dbReference type="ChEBI" id="CHEBI:57841"/>
    </ligand>
</feature>
<evidence type="ECO:0000256" key="4">
    <source>
        <dbReference type="ARBA" id="ARBA00022723"/>
    </source>
</evidence>
<evidence type="ECO:0000313" key="15">
    <source>
        <dbReference type="Proteomes" id="UP001056539"/>
    </source>
</evidence>
<evidence type="ECO:0000313" key="14">
    <source>
        <dbReference type="EMBL" id="URA09472.1"/>
    </source>
</evidence>